<keyword evidence="4" id="KW-1185">Reference proteome</keyword>
<accession>K9U0P3</accession>
<feature type="region of interest" description="Disordered" evidence="1">
    <location>
        <begin position="1"/>
        <end position="41"/>
    </location>
</feature>
<feature type="region of interest" description="Disordered" evidence="1">
    <location>
        <begin position="80"/>
        <end position="122"/>
    </location>
</feature>
<evidence type="ECO:0000313" key="3">
    <source>
        <dbReference type="EMBL" id="AFY88011.1"/>
    </source>
</evidence>
<evidence type="ECO:0000256" key="2">
    <source>
        <dbReference type="SAM" id="Phobius"/>
    </source>
</evidence>
<reference evidence="3 4" key="1">
    <citation type="submission" date="2012-06" db="EMBL/GenBank/DDBJ databases">
        <title>Finished chromosome of genome of Chroococcidiopsis thermalis PCC 7203.</title>
        <authorList>
            <consortium name="US DOE Joint Genome Institute"/>
            <person name="Gugger M."/>
            <person name="Coursin T."/>
            <person name="Rippka R."/>
            <person name="Tandeau De Marsac N."/>
            <person name="Huntemann M."/>
            <person name="Wei C.-L."/>
            <person name="Han J."/>
            <person name="Detter J.C."/>
            <person name="Han C."/>
            <person name="Tapia R."/>
            <person name="Davenport K."/>
            <person name="Daligault H."/>
            <person name="Erkkila T."/>
            <person name="Gu W."/>
            <person name="Munk A.C.C."/>
            <person name="Teshima H."/>
            <person name="Xu Y."/>
            <person name="Chain P."/>
            <person name="Chen A."/>
            <person name="Krypides N."/>
            <person name="Mavromatis K."/>
            <person name="Markowitz V."/>
            <person name="Szeto E."/>
            <person name="Ivanova N."/>
            <person name="Mikhailova N."/>
            <person name="Ovchinnikova G."/>
            <person name="Pagani I."/>
            <person name="Pati A."/>
            <person name="Goodwin L."/>
            <person name="Peters L."/>
            <person name="Pitluck S."/>
            <person name="Woyke T."/>
            <person name="Kerfeld C."/>
        </authorList>
    </citation>
    <scope>NUCLEOTIDE SEQUENCE [LARGE SCALE GENOMIC DNA]</scope>
    <source>
        <strain evidence="3 4">PCC 7203</strain>
    </source>
</reference>
<dbReference type="InParanoid" id="K9U0P3"/>
<dbReference type="Proteomes" id="UP000010384">
    <property type="component" value="Chromosome"/>
</dbReference>
<dbReference type="HOGENOM" id="CLU_1114274_0_0_3"/>
<dbReference type="eggNOG" id="COG2885">
    <property type="taxonomic scope" value="Bacteria"/>
</dbReference>
<keyword evidence="2" id="KW-0812">Transmembrane</keyword>
<name>K9U0P3_CHRTP</name>
<dbReference type="KEGG" id="cthe:Chro_2533"/>
<evidence type="ECO:0000313" key="4">
    <source>
        <dbReference type="Proteomes" id="UP000010384"/>
    </source>
</evidence>
<feature type="compositionally biased region" description="Polar residues" evidence="1">
    <location>
        <begin position="15"/>
        <end position="24"/>
    </location>
</feature>
<dbReference type="OrthoDB" id="512617at2"/>
<dbReference type="STRING" id="251229.Chro_2533"/>
<gene>
    <name evidence="3" type="ORF">Chro_2533</name>
</gene>
<dbReference type="AlphaFoldDB" id="K9U0P3"/>
<keyword evidence="2" id="KW-0472">Membrane</keyword>
<keyword evidence="2" id="KW-1133">Transmembrane helix</keyword>
<dbReference type="RefSeq" id="WP_015154559.1">
    <property type="nucleotide sequence ID" value="NC_019695.1"/>
</dbReference>
<sequence>MANFKSNDRAESETANHANVTRGNRTGEVSDRPHAEPTVGRSNNGILVFLLGVVSTLLLVVLVGGGLYIFTQQRSTQSATNLIPSNNEPQPNAAPPPTQAETSTTAANPPAATTAIDPSLPAPQTLSLQVNHANGTTARLAGITFSDDHITADLTVTNGHRNGIRLNNSHDMVIADNLGNQYNLVEPPNNEDIRIDPNTTLKGKFVFNGRIAPGATTLTLTTNNRFGGNENFSNNPKMTFNIPLQGEGK</sequence>
<evidence type="ECO:0000256" key="1">
    <source>
        <dbReference type="SAM" id="MobiDB-lite"/>
    </source>
</evidence>
<proteinExistence type="predicted"/>
<feature type="compositionally biased region" description="Basic and acidic residues" evidence="1">
    <location>
        <begin position="1"/>
        <end position="14"/>
    </location>
</feature>
<feature type="transmembrane region" description="Helical" evidence="2">
    <location>
        <begin position="46"/>
        <end position="70"/>
    </location>
</feature>
<evidence type="ECO:0008006" key="5">
    <source>
        <dbReference type="Google" id="ProtNLM"/>
    </source>
</evidence>
<feature type="compositionally biased region" description="Low complexity" evidence="1">
    <location>
        <begin position="99"/>
        <end position="115"/>
    </location>
</feature>
<organism evidence="3 4">
    <name type="scientific">Chroococcidiopsis thermalis (strain PCC 7203)</name>
    <dbReference type="NCBI Taxonomy" id="251229"/>
    <lineage>
        <taxon>Bacteria</taxon>
        <taxon>Bacillati</taxon>
        <taxon>Cyanobacteriota</taxon>
        <taxon>Cyanophyceae</taxon>
        <taxon>Chroococcidiopsidales</taxon>
        <taxon>Chroococcidiopsidaceae</taxon>
        <taxon>Chroococcidiopsis</taxon>
    </lineage>
</organism>
<dbReference type="EMBL" id="CP003597">
    <property type="protein sequence ID" value="AFY88011.1"/>
    <property type="molecule type" value="Genomic_DNA"/>
</dbReference>
<protein>
    <recommendedName>
        <fullName evidence="5">DUF4352 domain-containing protein</fullName>
    </recommendedName>
</protein>